<dbReference type="EMBL" id="JANSHE010004594">
    <property type="protein sequence ID" value="KAJ2976198.1"/>
    <property type="molecule type" value="Genomic_DNA"/>
</dbReference>
<gene>
    <name evidence="1" type="ORF">NUW54_g11606</name>
</gene>
<reference evidence="1" key="1">
    <citation type="submission" date="2022-08" db="EMBL/GenBank/DDBJ databases">
        <title>Genome Sequence of Pycnoporus sanguineus.</title>
        <authorList>
            <person name="Buettner E."/>
        </authorList>
    </citation>
    <scope>NUCLEOTIDE SEQUENCE</scope>
    <source>
        <strain evidence="1">CG-C14</strain>
    </source>
</reference>
<comment type="caution">
    <text evidence="1">The sequence shown here is derived from an EMBL/GenBank/DDBJ whole genome shotgun (WGS) entry which is preliminary data.</text>
</comment>
<keyword evidence="2" id="KW-1185">Reference proteome</keyword>
<evidence type="ECO:0000313" key="1">
    <source>
        <dbReference type="EMBL" id="KAJ2976198.1"/>
    </source>
</evidence>
<accession>A0ACC1NB00</accession>
<evidence type="ECO:0000313" key="2">
    <source>
        <dbReference type="Proteomes" id="UP001144978"/>
    </source>
</evidence>
<dbReference type="Proteomes" id="UP001144978">
    <property type="component" value="Unassembled WGS sequence"/>
</dbReference>
<sequence length="505" mass="55959">MNSAALLIYETAMSMWATIKDEMTDNEKPASRSQCKGILEDHGRSELFGISTLSEIGREQCQSTCYERRELLLPNLEVESAHVAAYVSPLQSLVYLTLQKSPMPPPRWASDEQSLWLVRRRSDWRQARKSGQTASFIANTHNAWSQLWSDRTRLFGDKDTLSEEEERELGKAVKARQTAFAPQQLRTWYQNHGSQHSDGPGNEPSVVLPKVKGTRALQQIEVYSKQYYHSKIKPVVEEEIRRVKHQNGIQKLSPQERLDIVRRCTRECWEAEDPAIRQEIADMHLEDKARMQELTEACKSSSTGPTEDRTAEQYQHAIDNAPAMIERALAPIRAMTGGVITVLWSGPVPEDGGAIGSFAVHQGQNPSGHNFAQSTPSFSQSIVLPHVQFARTVFPPEVRQRRVLQTATESRNSSPKPSCDRASKVPQKASLLHAESHTSARTATTTSAVVLDVEPARSSPSAASRAPSPNVDIQDPPQSSSPVPSPVPSRASSPAAPDVLVPGTR</sequence>
<name>A0ACC1NB00_9APHY</name>
<organism evidence="1 2">
    <name type="scientific">Trametes sanguinea</name>
    <dbReference type="NCBI Taxonomy" id="158606"/>
    <lineage>
        <taxon>Eukaryota</taxon>
        <taxon>Fungi</taxon>
        <taxon>Dikarya</taxon>
        <taxon>Basidiomycota</taxon>
        <taxon>Agaricomycotina</taxon>
        <taxon>Agaricomycetes</taxon>
        <taxon>Polyporales</taxon>
        <taxon>Polyporaceae</taxon>
        <taxon>Trametes</taxon>
    </lineage>
</organism>
<protein>
    <submittedName>
        <fullName evidence="1">Uncharacterized protein</fullName>
    </submittedName>
</protein>
<proteinExistence type="predicted"/>